<reference evidence="2" key="1">
    <citation type="journal article" date="2022" name="bioRxiv">
        <title>Sequencing and chromosome-scale assembly of the giantPleurodeles waltlgenome.</title>
        <authorList>
            <person name="Brown T."/>
            <person name="Elewa A."/>
            <person name="Iarovenko S."/>
            <person name="Subramanian E."/>
            <person name="Araus A.J."/>
            <person name="Petzold A."/>
            <person name="Susuki M."/>
            <person name="Suzuki K.-i.T."/>
            <person name="Hayashi T."/>
            <person name="Toyoda A."/>
            <person name="Oliveira C."/>
            <person name="Osipova E."/>
            <person name="Leigh N.D."/>
            <person name="Simon A."/>
            <person name="Yun M.H."/>
        </authorList>
    </citation>
    <scope>NUCLEOTIDE SEQUENCE</scope>
    <source>
        <strain evidence="2">20211129_DDA</strain>
        <tissue evidence="2">Liver</tissue>
    </source>
</reference>
<protein>
    <submittedName>
        <fullName evidence="2">Uncharacterized protein</fullName>
    </submittedName>
</protein>
<dbReference type="AlphaFoldDB" id="A0AAV7NWF2"/>
<evidence type="ECO:0000313" key="3">
    <source>
        <dbReference type="Proteomes" id="UP001066276"/>
    </source>
</evidence>
<feature type="compositionally biased region" description="Basic and acidic residues" evidence="1">
    <location>
        <begin position="28"/>
        <end position="42"/>
    </location>
</feature>
<evidence type="ECO:0000313" key="2">
    <source>
        <dbReference type="EMBL" id="KAJ1118698.1"/>
    </source>
</evidence>
<feature type="region of interest" description="Disordered" evidence="1">
    <location>
        <begin position="23"/>
        <end position="46"/>
    </location>
</feature>
<name>A0AAV7NWF2_PLEWA</name>
<dbReference type="Proteomes" id="UP001066276">
    <property type="component" value="Chromosome 8"/>
</dbReference>
<sequence>MQDQKRACTLDCGSAPATSCVLPGVSGGDDKSDPTESAKIEGEEVWGTPGDEEVVWEAQLACLRRKIIRYIKGHRKKSRQKIRDLDGPVLDLEGCLTSPPQDCLLRDLTHIQTLLRQELTQEARGA</sequence>
<keyword evidence="3" id="KW-1185">Reference proteome</keyword>
<dbReference type="EMBL" id="JANPWB010000012">
    <property type="protein sequence ID" value="KAJ1118698.1"/>
    <property type="molecule type" value="Genomic_DNA"/>
</dbReference>
<gene>
    <name evidence="2" type="ORF">NDU88_006886</name>
</gene>
<organism evidence="2 3">
    <name type="scientific">Pleurodeles waltl</name>
    <name type="common">Iberian ribbed newt</name>
    <dbReference type="NCBI Taxonomy" id="8319"/>
    <lineage>
        <taxon>Eukaryota</taxon>
        <taxon>Metazoa</taxon>
        <taxon>Chordata</taxon>
        <taxon>Craniata</taxon>
        <taxon>Vertebrata</taxon>
        <taxon>Euteleostomi</taxon>
        <taxon>Amphibia</taxon>
        <taxon>Batrachia</taxon>
        <taxon>Caudata</taxon>
        <taxon>Salamandroidea</taxon>
        <taxon>Salamandridae</taxon>
        <taxon>Pleurodelinae</taxon>
        <taxon>Pleurodeles</taxon>
    </lineage>
</organism>
<proteinExistence type="predicted"/>
<evidence type="ECO:0000256" key="1">
    <source>
        <dbReference type="SAM" id="MobiDB-lite"/>
    </source>
</evidence>
<accession>A0AAV7NWF2</accession>
<comment type="caution">
    <text evidence="2">The sequence shown here is derived from an EMBL/GenBank/DDBJ whole genome shotgun (WGS) entry which is preliminary data.</text>
</comment>